<reference evidence="1" key="1">
    <citation type="submission" date="2022-11" db="EMBL/GenBank/DDBJ databases">
        <authorList>
            <person name="Petersen C."/>
        </authorList>
    </citation>
    <scope>NUCLEOTIDE SEQUENCE</scope>
    <source>
        <strain evidence="1">IBT 29864</strain>
    </source>
</reference>
<protein>
    <submittedName>
        <fullName evidence="1">Uncharacterized protein</fullName>
    </submittedName>
</protein>
<reference evidence="1" key="2">
    <citation type="journal article" date="2023" name="IMA Fungus">
        <title>Comparative genomic study of the Penicillium genus elucidates a diverse pangenome and 15 lateral gene transfer events.</title>
        <authorList>
            <person name="Petersen C."/>
            <person name="Sorensen T."/>
            <person name="Nielsen M.R."/>
            <person name="Sondergaard T.E."/>
            <person name="Sorensen J.L."/>
            <person name="Fitzpatrick D.A."/>
            <person name="Frisvad J.C."/>
            <person name="Nielsen K.L."/>
        </authorList>
    </citation>
    <scope>NUCLEOTIDE SEQUENCE</scope>
    <source>
        <strain evidence="1">IBT 29864</strain>
    </source>
</reference>
<organism evidence="1 2">
    <name type="scientific">Penicillium cataractarum</name>
    <dbReference type="NCBI Taxonomy" id="2100454"/>
    <lineage>
        <taxon>Eukaryota</taxon>
        <taxon>Fungi</taxon>
        <taxon>Dikarya</taxon>
        <taxon>Ascomycota</taxon>
        <taxon>Pezizomycotina</taxon>
        <taxon>Eurotiomycetes</taxon>
        <taxon>Eurotiomycetidae</taxon>
        <taxon>Eurotiales</taxon>
        <taxon>Aspergillaceae</taxon>
        <taxon>Penicillium</taxon>
    </lineage>
</organism>
<comment type="caution">
    <text evidence="1">The sequence shown here is derived from an EMBL/GenBank/DDBJ whole genome shotgun (WGS) entry which is preliminary data.</text>
</comment>
<feature type="non-terminal residue" evidence="1">
    <location>
        <position position="271"/>
    </location>
</feature>
<dbReference type="Proteomes" id="UP001147782">
    <property type="component" value="Unassembled WGS sequence"/>
</dbReference>
<dbReference type="EMBL" id="JAPZBS010000005">
    <property type="protein sequence ID" value="KAJ5369944.1"/>
    <property type="molecule type" value="Genomic_DNA"/>
</dbReference>
<evidence type="ECO:0000313" key="1">
    <source>
        <dbReference type="EMBL" id="KAJ5369944.1"/>
    </source>
</evidence>
<proteinExistence type="predicted"/>
<evidence type="ECO:0000313" key="2">
    <source>
        <dbReference type="Proteomes" id="UP001147782"/>
    </source>
</evidence>
<dbReference type="GeneID" id="81438144"/>
<feature type="non-terminal residue" evidence="1">
    <location>
        <position position="1"/>
    </location>
</feature>
<name>A0A9W9S2P6_9EURO</name>
<accession>A0A9W9S2P6</accession>
<keyword evidence="2" id="KW-1185">Reference proteome</keyword>
<gene>
    <name evidence="1" type="ORF">N7496_006036</name>
</gene>
<dbReference type="RefSeq" id="XP_056554378.1">
    <property type="nucleotide sequence ID" value="XM_056698965.1"/>
</dbReference>
<sequence>IPASRFGLRERNSRKNFPRIARQLAINIPEITPVLQEIVRENPDIITKTMREHLERSKIPTQAIVVVIDALDEYDGDGFSKIADDDRKDFVLDDKPPEVIGHDILLLFDYRLTGIRTERILLSDWPGDEGLQKLVIGRIFLFLIVFSADNTIIGAIVTLESLLSVPSLAKLRDLLERLVRLRLDPLYSVLRGLDNETVPVRLFHSLFRDFLLDPETRKNTPLRINETKHYISYYPSWRIAQDGIPSIDKRTLAPEEGCYRQSEDQLENSTA</sequence>
<dbReference type="AlphaFoldDB" id="A0A9W9S2P6"/>
<dbReference type="OrthoDB" id="163438at2759"/>